<evidence type="ECO:0000256" key="7">
    <source>
        <dbReference type="ARBA" id="ARBA00022989"/>
    </source>
</evidence>
<evidence type="ECO:0000256" key="3">
    <source>
        <dbReference type="ARBA" id="ARBA00022448"/>
    </source>
</evidence>
<dbReference type="InterPro" id="IPR006153">
    <property type="entry name" value="Cation/H_exchanger_TM"/>
</dbReference>
<feature type="transmembrane region" description="Helical" evidence="12">
    <location>
        <begin position="277"/>
        <end position="301"/>
    </location>
</feature>
<keyword evidence="9" id="KW-0406">Ion transport</keyword>
<keyword evidence="3" id="KW-0813">Transport</keyword>
<dbReference type="Pfam" id="PF00999">
    <property type="entry name" value="Na_H_Exchanger"/>
    <property type="match status" value="1"/>
</dbReference>
<dbReference type="Gene3D" id="6.10.140.1330">
    <property type="match status" value="1"/>
</dbReference>
<evidence type="ECO:0000256" key="9">
    <source>
        <dbReference type="ARBA" id="ARBA00023065"/>
    </source>
</evidence>
<feature type="transmembrane region" description="Helical" evidence="12">
    <location>
        <begin position="6"/>
        <end position="25"/>
    </location>
</feature>
<feature type="transmembrane region" description="Helical" evidence="12">
    <location>
        <begin position="231"/>
        <end position="256"/>
    </location>
</feature>
<evidence type="ECO:0000256" key="2">
    <source>
        <dbReference type="ARBA" id="ARBA00007367"/>
    </source>
</evidence>
<evidence type="ECO:0000256" key="6">
    <source>
        <dbReference type="ARBA" id="ARBA00022692"/>
    </source>
</evidence>
<evidence type="ECO:0000313" key="15">
    <source>
        <dbReference type="Proteomes" id="UP000635565"/>
    </source>
</evidence>
<evidence type="ECO:0000256" key="12">
    <source>
        <dbReference type="SAM" id="Phobius"/>
    </source>
</evidence>
<evidence type="ECO:0000256" key="4">
    <source>
        <dbReference type="ARBA" id="ARBA00022449"/>
    </source>
</evidence>
<keyword evidence="10 12" id="KW-0472">Membrane</keyword>
<dbReference type="PANTHER" id="PTHR10110">
    <property type="entry name" value="SODIUM/HYDROGEN EXCHANGER"/>
    <property type="match status" value="1"/>
</dbReference>
<evidence type="ECO:0000256" key="10">
    <source>
        <dbReference type="ARBA" id="ARBA00023136"/>
    </source>
</evidence>
<dbReference type="PANTHER" id="PTHR10110:SF195">
    <property type="entry name" value="NA(+)_H(+) ANTIPORTER NHAS2"/>
    <property type="match status" value="1"/>
</dbReference>
<comment type="similarity">
    <text evidence="2">Belongs to the monovalent cation:proton antiporter 1 (CPA1) transporter (TC 2.A.36) family.</text>
</comment>
<evidence type="ECO:0000256" key="8">
    <source>
        <dbReference type="ARBA" id="ARBA00023053"/>
    </source>
</evidence>
<sequence length="312" mass="33825">MLAIPLLIRDLVLFLTIALVTNLVTRKLAVPYTLGSVIIGLVVGIIGVTPEVRLTPDLVLFVFLPALLFEGAWNVKCSLLRTNWKVIFFLAESGLLLSFGTSASFLHLFDHIDWSTALLLAAILSPTDPVAVLGLFRQLHVNERLANIIESENLLNDGVAGSLYQIFLTFVLLNLHSVAPTGWAALGSGLGQFLMEAGGGLLFGFISGLLISQGLKRIDDPQIETSATLIAAYGVFWTADALHLSAIIAVIMLGLLRGNYGRNTAMTEQAKGDIDTFWNIIAFLANAFIFMLIGVQFHSYIHTLFSTPGLTI</sequence>
<evidence type="ECO:0000256" key="5">
    <source>
        <dbReference type="ARBA" id="ARBA00022475"/>
    </source>
</evidence>
<gene>
    <name evidence="14" type="ORF">KSZ_57050</name>
</gene>
<evidence type="ECO:0000313" key="14">
    <source>
        <dbReference type="EMBL" id="GHO87699.1"/>
    </source>
</evidence>
<keyword evidence="5" id="KW-1003">Cell membrane</keyword>
<dbReference type="InterPro" id="IPR018422">
    <property type="entry name" value="Cation/H_exchanger_CPA1"/>
</dbReference>
<feature type="transmembrane region" description="Helical" evidence="12">
    <location>
        <begin position="58"/>
        <end position="75"/>
    </location>
</feature>
<accession>A0ABQ3VPU6</accession>
<keyword evidence="4" id="KW-0050">Antiport</keyword>
<feature type="transmembrane region" description="Helical" evidence="12">
    <location>
        <begin position="87"/>
        <end position="109"/>
    </location>
</feature>
<dbReference type="Proteomes" id="UP000635565">
    <property type="component" value="Unassembled WGS sequence"/>
</dbReference>
<protein>
    <recommendedName>
        <fullName evidence="13">Cation/H+ exchanger transmembrane domain-containing protein</fullName>
    </recommendedName>
</protein>
<keyword evidence="15" id="KW-1185">Reference proteome</keyword>
<evidence type="ECO:0000259" key="13">
    <source>
        <dbReference type="Pfam" id="PF00999"/>
    </source>
</evidence>
<proteinExistence type="inferred from homology"/>
<keyword evidence="11" id="KW-0739">Sodium transport</keyword>
<evidence type="ECO:0000256" key="1">
    <source>
        <dbReference type="ARBA" id="ARBA00004651"/>
    </source>
</evidence>
<comment type="caution">
    <text evidence="14">The sequence shown here is derived from an EMBL/GenBank/DDBJ whole genome shotgun (WGS) entry which is preliminary data.</text>
</comment>
<name>A0ABQ3VPU6_9CHLR</name>
<reference evidence="14 15" key="1">
    <citation type="journal article" date="2021" name="Int. J. Syst. Evol. Microbiol.">
        <title>Reticulibacter mediterranei gen. nov., sp. nov., within the new family Reticulibacteraceae fam. nov., and Ktedonospora formicarum gen. nov., sp. nov., Ktedonobacter robiniae sp. nov., Dictyobacter formicarum sp. nov. and Dictyobacter arantiisoli sp. nov., belonging to the class Ktedonobacteria.</title>
        <authorList>
            <person name="Yabe S."/>
            <person name="Zheng Y."/>
            <person name="Wang C.M."/>
            <person name="Sakai Y."/>
            <person name="Abe K."/>
            <person name="Yokota A."/>
            <person name="Donadio S."/>
            <person name="Cavaletti L."/>
            <person name="Monciardini P."/>
        </authorList>
    </citation>
    <scope>NUCLEOTIDE SEQUENCE [LARGE SCALE GENOMIC DNA]</scope>
    <source>
        <strain evidence="14 15">SOSP1-9</strain>
    </source>
</reference>
<keyword evidence="6 12" id="KW-0812">Transmembrane</keyword>
<keyword evidence="7 12" id="KW-1133">Transmembrane helix</keyword>
<comment type="subcellular location">
    <subcellularLocation>
        <location evidence="1">Cell membrane</location>
        <topology evidence="1">Multi-pass membrane protein</topology>
    </subcellularLocation>
</comment>
<feature type="transmembrane region" description="Helical" evidence="12">
    <location>
        <begin position="163"/>
        <end position="186"/>
    </location>
</feature>
<organism evidence="14 15">
    <name type="scientific">Dictyobacter formicarum</name>
    <dbReference type="NCBI Taxonomy" id="2778368"/>
    <lineage>
        <taxon>Bacteria</taxon>
        <taxon>Bacillati</taxon>
        <taxon>Chloroflexota</taxon>
        <taxon>Ktedonobacteria</taxon>
        <taxon>Ktedonobacterales</taxon>
        <taxon>Dictyobacteraceae</taxon>
        <taxon>Dictyobacter</taxon>
    </lineage>
</organism>
<dbReference type="EMBL" id="BNJJ01000018">
    <property type="protein sequence ID" value="GHO87699.1"/>
    <property type="molecule type" value="Genomic_DNA"/>
</dbReference>
<feature type="transmembrane region" description="Helical" evidence="12">
    <location>
        <begin position="32"/>
        <end position="52"/>
    </location>
</feature>
<feature type="domain" description="Cation/H+ exchanger transmembrane" evidence="13">
    <location>
        <begin position="16"/>
        <end position="298"/>
    </location>
</feature>
<keyword evidence="8" id="KW-0915">Sodium</keyword>
<evidence type="ECO:0000256" key="11">
    <source>
        <dbReference type="ARBA" id="ARBA00023201"/>
    </source>
</evidence>
<feature type="transmembrane region" description="Helical" evidence="12">
    <location>
        <begin position="193"/>
        <end position="211"/>
    </location>
</feature>